<gene>
    <name evidence="1" type="ORF">ABC969_07030</name>
</gene>
<evidence type="ECO:0000313" key="1">
    <source>
        <dbReference type="EMBL" id="MEN2786174.1"/>
    </source>
</evidence>
<keyword evidence="2" id="KW-1185">Reference proteome</keyword>
<reference evidence="1 2" key="1">
    <citation type="submission" date="2024-05" db="EMBL/GenBank/DDBJ databases">
        <authorList>
            <person name="Liu Q."/>
            <person name="Xin Y.-H."/>
        </authorList>
    </citation>
    <scope>NUCLEOTIDE SEQUENCE [LARGE SCALE GENOMIC DNA]</scope>
    <source>
        <strain evidence="1 2">CGMCC 1.15349</strain>
    </source>
</reference>
<proteinExistence type="predicted"/>
<protein>
    <submittedName>
        <fullName evidence="1">Uncharacterized protein</fullName>
    </submittedName>
</protein>
<evidence type="ECO:0000313" key="2">
    <source>
        <dbReference type="Proteomes" id="UP001404104"/>
    </source>
</evidence>
<accession>A0ABU9XQS4</accession>
<sequence length="57" mass="6140">MALVAYIPIVALLAAAIDLVLALTGEVMRIDVSYGPQPYSNWRTGSSIGRKAYCLLN</sequence>
<organism evidence="1 2">
    <name type="scientific">Sphingomonas qilianensis</name>
    <dbReference type="NCBI Taxonomy" id="1736690"/>
    <lineage>
        <taxon>Bacteria</taxon>
        <taxon>Pseudomonadati</taxon>
        <taxon>Pseudomonadota</taxon>
        <taxon>Alphaproteobacteria</taxon>
        <taxon>Sphingomonadales</taxon>
        <taxon>Sphingomonadaceae</taxon>
        <taxon>Sphingomonas</taxon>
    </lineage>
</organism>
<dbReference type="RefSeq" id="WP_345863976.1">
    <property type="nucleotide sequence ID" value="NZ_JBDIMF010000002.1"/>
</dbReference>
<comment type="caution">
    <text evidence="1">The sequence shown here is derived from an EMBL/GenBank/DDBJ whole genome shotgun (WGS) entry which is preliminary data.</text>
</comment>
<dbReference type="Proteomes" id="UP001404104">
    <property type="component" value="Unassembled WGS sequence"/>
</dbReference>
<name>A0ABU9XQS4_9SPHN</name>
<dbReference type="EMBL" id="JBDIMF010000002">
    <property type="protein sequence ID" value="MEN2786174.1"/>
    <property type="molecule type" value="Genomic_DNA"/>
</dbReference>